<evidence type="ECO:0000313" key="3">
    <source>
        <dbReference type="Proteomes" id="UP000677228"/>
    </source>
</evidence>
<reference evidence="1" key="1">
    <citation type="submission" date="2021-02" db="EMBL/GenBank/DDBJ databases">
        <authorList>
            <person name="Nowell W R."/>
        </authorList>
    </citation>
    <scope>NUCLEOTIDE SEQUENCE</scope>
</reference>
<dbReference type="Proteomes" id="UP000677228">
    <property type="component" value="Unassembled WGS sequence"/>
</dbReference>
<comment type="caution">
    <text evidence="1">The sequence shown here is derived from an EMBL/GenBank/DDBJ whole genome shotgun (WGS) entry which is preliminary data.</text>
</comment>
<organism evidence="1 3">
    <name type="scientific">Didymodactylos carnosus</name>
    <dbReference type="NCBI Taxonomy" id="1234261"/>
    <lineage>
        <taxon>Eukaryota</taxon>
        <taxon>Metazoa</taxon>
        <taxon>Spiralia</taxon>
        <taxon>Gnathifera</taxon>
        <taxon>Rotifera</taxon>
        <taxon>Eurotatoria</taxon>
        <taxon>Bdelloidea</taxon>
        <taxon>Philodinida</taxon>
        <taxon>Philodinidae</taxon>
        <taxon>Didymodactylos</taxon>
    </lineage>
</organism>
<evidence type="ECO:0000313" key="2">
    <source>
        <dbReference type="EMBL" id="CAF4079810.1"/>
    </source>
</evidence>
<protein>
    <submittedName>
        <fullName evidence="1">Uncharacterized protein</fullName>
    </submittedName>
</protein>
<proteinExistence type="predicted"/>
<dbReference type="Proteomes" id="UP000682733">
    <property type="component" value="Unassembled WGS sequence"/>
</dbReference>
<feature type="non-terminal residue" evidence="1">
    <location>
        <position position="1"/>
    </location>
</feature>
<dbReference type="GO" id="GO:0005829">
    <property type="term" value="C:cytosol"/>
    <property type="evidence" value="ECO:0007669"/>
    <property type="project" value="TreeGrafter"/>
</dbReference>
<dbReference type="GO" id="GO:0006886">
    <property type="term" value="P:intracellular protein transport"/>
    <property type="evidence" value="ECO:0007669"/>
    <property type="project" value="InterPro"/>
</dbReference>
<dbReference type="GO" id="GO:0034066">
    <property type="term" value="C:Ric1-Rgp1 guanyl-nucleotide exchange factor complex"/>
    <property type="evidence" value="ECO:0007669"/>
    <property type="project" value="InterPro"/>
</dbReference>
<dbReference type="GO" id="GO:0042147">
    <property type="term" value="P:retrograde transport, endosome to Golgi"/>
    <property type="evidence" value="ECO:0007669"/>
    <property type="project" value="TreeGrafter"/>
</dbReference>
<dbReference type="EMBL" id="CAJNOK010018027">
    <property type="protein sequence ID" value="CAF1274729.1"/>
    <property type="molecule type" value="Genomic_DNA"/>
</dbReference>
<name>A0A8S2EQ04_9BILA</name>
<dbReference type="EMBL" id="CAJOBA010039586">
    <property type="protein sequence ID" value="CAF4079810.1"/>
    <property type="molecule type" value="Genomic_DNA"/>
</dbReference>
<dbReference type="GO" id="GO:0000139">
    <property type="term" value="C:Golgi membrane"/>
    <property type="evidence" value="ECO:0007669"/>
    <property type="project" value="TreeGrafter"/>
</dbReference>
<sequence>GSFRIYSLPLNEPYTITFIRATRDKLKLVVLTPTIISIWLSKATTLVGLVRRSENSITTHGENVYAEWRYDGQKIAVATTKGYIIYYKISFETPKSYLFASVDRQ</sequence>
<accession>A0A8S2EQ04</accession>
<dbReference type="PANTHER" id="PTHR22746">
    <property type="entry name" value="RAB6A-GEF COMPLEX PARTNER PROTEIN 1"/>
    <property type="match status" value="1"/>
</dbReference>
<evidence type="ECO:0000313" key="1">
    <source>
        <dbReference type="EMBL" id="CAF1274729.1"/>
    </source>
</evidence>
<dbReference type="AlphaFoldDB" id="A0A8S2EQ04"/>
<dbReference type="InterPro" id="IPR040096">
    <property type="entry name" value="Ric1"/>
</dbReference>
<gene>
    <name evidence="1" type="ORF">OVA965_LOCUS27355</name>
    <name evidence="2" type="ORF">TMI583_LOCUS28096</name>
</gene>
<dbReference type="PANTHER" id="PTHR22746:SF10">
    <property type="entry name" value="GUANINE NUCLEOTIDE EXCHANGE FACTOR SUBUNIT RIC1"/>
    <property type="match status" value="1"/>
</dbReference>